<reference evidence="2 3" key="1">
    <citation type="submission" date="2018-09" db="EMBL/GenBank/DDBJ databases">
        <title>Genome sequencing of strain 6GH32-13.</title>
        <authorList>
            <person name="Weon H.-Y."/>
            <person name="Heo J."/>
            <person name="Kwon S.-W."/>
        </authorList>
    </citation>
    <scope>NUCLEOTIDE SEQUENCE [LARGE SCALE GENOMIC DNA]</scope>
    <source>
        <strain evidence="2 3">5GH32-13</strain>
    </source>
</reference>
<feature type="signal peptide" evidence="1">
    <location>
        <begin position="1"/>
        <end position="21"/>
    </location>
</feature>
<dbReference type="RefSeq" id="WP_119051740.1">
    <property type="nucleotide sequence ID" value="NZ_CP032157.1"/>
</dbReference>
<dbReference type="InterPro" id="IPR011055">
    <property type="entry name" value="Dup_hybrid_motif"/>
</dbReference>
<dbReference type="PANTHER" id="PTHR21666:SF270">
    <property type="entry name" value="MUREIN HYDROLASE ACTIVATOR ENVC"/>
    <property type="match status" value="1"/>
</dbReference>
<evidence type="ECO:0000256" key="1">
    <source>
        <dbReference type="SAM" id="SignalP"/>
    </source>
</evidence>
<dbReference type="InterPro" id="IPR050570">
    <property type="entry name" value="Cell_wall_metabolism_enzyme"/>
</dbReference>
<evidence type="ECO:0000313" key="3">
    <source>
        <dbReference type="Proteomes" id="UP000263900"/>
    </source>
</evidence>
<proteinExistence type="predicted"/>
<dbReference type="Gene3D" id="2.70.70.10">
    <property type="entry name" value="Glucose Permease (Domain IIA)"/>
    <property type="match status" value="1"/>
</dbReference>
<evidence type="ECO:0000313" key="2">
    <source>
        <dbReference type="EMBL" id="AXY75859.1"/>
    </source>
</evidence>
<dbReference type="AlphaFoldDB" id="A0A3B7MRB7"/>
<keyword evidence="1" id="KW-0732">Signal</keyword>
<protein>
    <submittedName>
        <fullName evidence="2">M23 family peptidase</fullName>
    </submittedName>
</protein>
<name>A0A3B7MRB7_9BACT</name>
<feature type="chain" id="PRO_5017633855" evidence="1">
    <location>
        <begin position="22"/>
        <end position="579"/>
    </location>
</feature>
<dbReference type="KEGG" id="pseg:D3H65_18520"/>
<gene>
    <name evidence="2" type="ORF">D3H65_18520</name>
</gene>
<dbReference type="PANTHER" id="PTHR21666">
    <property type="entry name" value="PEPTIDASE-RELATED"/>
    <property type="match status" value="1"/>
</dbReference>
<sequence length="579" mass="64969">MKCKVVYPLLLLLLAGMAAIAQDLYTGVWRKGNGSTYLWAGVSWADFNKKWSELAKQNLRLIDIETYETGGKRYFSGVWEGGSDGYALTPAGLDWAAFNKFWSDYSKTLRLIDIETYTEGGKRYFLGVFRQGTGGYALTPTGLDWAEFNKFWSDYSKNLRLTDIETYTEGGKRYFLGVFNPGNDAYVLSPYGMDYTQFTKYWDDRAKENLRLIDIESYVEGGKRIFLGVWRQGTDGYALWHGTDWQSFTSRWAEYNGSNLQLVDLETYDGDCPGGCMNQALMADNPATSGRDSYDYGIYASSQHCEGEPGSCPANPSSSSRVYYRWPNLKLGNDYYVRNSVLYDAKDRFLTLPFKEKASDMSKNGWLYSPGAWHHAIDYSRKDGKTFQLTAAAAGKVIFAGYDEWSGNTIIISHNVGGEKDAYRTIYMHVRNGADNDCAVAWSKSQPALSQAANDPTRVKYENHLKNTGCPLKTSDRNPDAGWWGTNSQKISSDLVGKNVQAGDVIGWAGSTGPGGQAANHLHIFFAHRDPNDKRWYFFDPYGIYGTPDCYPSAVDGAINTPCARYPVAWKNGRPDYAQ</sequence>
<dbReference type="OrthoDB" id="608345at2"/>
<organism evidence="2 3">
    <name type="scientific">Paraflavitalea soli</name>
    <dbReference type="NCBI Taxonomy" id="2315862"/>
    <lineage>
        <taxon>Bacteria</taxon>
        <taxon>Pseudomonadati</taxon>
        <taxon>Bacteroidota</taxon>
        <taxon>Chitinophagia</taxon>
        <taxon>Chitinophagales</taxon>
        <taxon>Chitinophagaceae</taxon>
        <taxon>Paraflavitalea</taxon>
    </lineage>
</organism>
<accession>A0A3B7MRB7</accession>
<keyword evidence="3" id="KW-1185">Reference proteome</keyword>
<dbReference type="Pfam" id="PF17660">
    <property type="entry name" value="BTRD1"/>
    <property type="match status" value="4"/>
</dbReference>
<dbReference type="Proteomes" id="UP000263900">
    <property type="component" value="Chromosome"/>
</dbReference>
<dbReference type="SUPFAM" id="SSF51261">
    <property type="entry name" value="Duplicated hybrid motif"/>
    <property type="match status" value="1"/>
</dbReference>
<dbReference type="GO" id="GO:0004222">
    <property type="term" value="F:metalloendopeptidase activity"/>
    <property type="evidence" value="ECO:0007669"/>
    <property type="project" value="TreeGrafter"/>
</dbReference>
<dbReference type="InterPro" id="IPR049511">
    <property type="entry name" value="PGH-like_rpt"/>
</dbReference>
<dbReference type="CDD" id="cd12797">
    <property type="entry name" value="M23_peptidase"/>
    <property type="match status" value="1"/>
</dbReference>
<dbReference type="EMBL" id="CP032157">
    <property type="protein sequence ID" value="AXY75859.1"/>
    <property type="molecule type" value="Genomic_DNA"/>
</dbReference>